<accession>A0A1Y5SS13</accession>
<dbReference type="EMBL" id="FWFT01000003">
    <property type="protein sequence ID" value="SLN45219.1"/>
    <property type="molecule type" value="Genomic_DNA"/>
</dbReference>
<dbReference type="Proteomes" id="UP000193623">
    <property type="component" value="Unassembled WGS sequence"/>
</dbReference>
<name>A0A1Y5SS13_9RHOB</name>
<gene>
    <name evidence="1" type="ORF">PSJ8397_02362</name>
</gene>
<evidence type="ECO:0000313" key="1">
    <source>
        <dbReference type="EMBL" id="SLN45219.1"/>
    </source>
</evidence>
<dbReference type="InterPro" id="IPR029058">
    <property type="entry name" value="AB_hydrolase_fold"/>
</dbReference>
<sequence>MAAGFSYGGWTTLAAGGVQANHAGFVQHCVDHRDTSSHCNDLIGGGVNIAGMDANAFDASYADPRITHVTAVDPGLIWNLDAAHTAALTVPTRLIALGAGEDRLLATDFDQSGFAALVPHADITRIAPASHFMFLPLCTQQGATPLEAENDDPVCTDPAGSDRAALHDQVIDLIAADLNL</sequence>
<dbReference type="RefSeq" id="WP_085864753.1">
    <property type="nucleotide sequence ID" value="NZ_FWFT01000003.1"/>
</dbReference>
<dbReference type="OrthoDB" id="9814760at2"/>
<reference evidence="1 2" key="1">
    <citation type="submission" date="2017-03" db="EMBL/GenBank/DDBJ databases">
        <authorList>
            <person name="Afonso C.L."/>
            <person name="Miller P.J."/>
            <person name="Scott M.A."/>
            <person name="Spackman E."/>
            <person name="Goraichik I."/>
            <person name="Dimitrov K.M."/>
            <person name="Suarez D.L."/>
            <person name="Swayne D.E."/>
        </authorList>
    </citation>
    <scope>NUCLEOTIDE SEQUENCE [LARGE SCALE GENOMIC DNA]</scope>
    <source>
        <strain evidence="1 2">CECT 8397</strain>
    </source>
</reference>
<organism evidence="1 2">
    <name type="scientific">Pseudooctadecabacter jejudonensis</name>
    <dbReference type="NCBI Taxonomy" id="1391910"/>
    <lineage>
        <taxon>Bacteria</taxon>
        <taxon>Pseudomonadati</taxon>
        <taxon>Pseudomonadota</taxon>
        <taxon>Alphaproteobacteria</taxon>
        <taxon>Rhodobacterales</taxon>
        <taxon>Paracoccaceae</taxon>
        <taxon>Pseudooctadecabacter</taxon>
    </lineage>
</organism>
<keyword evidence="2" id="KW-1185">Reference proteome</keyword>
<dbReference type="AlphaFoldDB" id="A0A1Y5SS13"/>
<proteinExistence type="predicted"/>
<evidence type="ECO:0000313" key="2">
    <source>
        <dbReference type="Proteomes" id="UP000193623"/>
    </source>
</evidence>
<dbReference type="SUPFAM" id="SSF53474">
    <property type="entry name" value="alpha/beta-Hydrolases"/>
    <property type="match status" value="1"/>
</dbReference>
<protein>
    <recommendedName>
        <fullName evidence="3">Alpha/beta hydrolase family protein</fullName>
    </recommendedName>
</protein>
<evidence type="ECO:0008006" key="3">
    <source>
        <dbReference type="Google" id="ProtNLM"/>
    </source>
</evidence>